<accession>A0A2M4D6S0</accession>
<name>A0A2M4D6S0_ANODA</name>
<keyword evidence="1" id="KW-1133">Transmembrane helix</keyword>
<feature type="transmembrane region" description="Helical" evidence="1">
    <location>
        <begin position="6"/>
        <end position="26"/>
    </location>
</feature>
<organism evidence="2">
    <name type="scientific">Anopheles darlingi</name>
    <name type="common">Mosquito</name>
    <dbReference type="NCBI Taxonomy" id="43151"/>
    <lineage>
        <taxon>Eukaryota</taxon>
        <taxon>Metazoa</taxon>
        <taxon>Ecdysozoa</taxon>
        <taxon>Arthropoda</taxon>
        <taxon>Hexapoda</taxon>
        <taxon>Insecta</taxon>
        <taxon>Pterygota</taxon>
        <taxon>Neoptera</taxon>
        <taxon>Endopterygota</taxon>
        <taxon>Diptera</taxon>
        <taxon>Nematocera</taxon>
        <taxon>Culicoidea</taxon>
        <taxon>Culicidae</taxon>
        <taxon>Anophelinae</taxon>
        <taxon>Anopheles</taxon>
    </lineage>
</organism>
<reference evidence="2" key="1">
    <citation type="submission" date="2018-01" db="EMBL/GenBank/DDBJ databases">
        <title>An insight into the sialome of Amazonian anophelines.</title>
        <authorList>
            <person name="Ribeiro J.M."/>
            <person name="Scarpassa V."/>
            <person name="Calvo E."/>
        </authorList>
    </citation>
    <scope>NUCLEOTIDE SEQUENCE</scope>
</reference>
<protein>
    <submittedName>
        <fullName evidence="2">Putative secreted protein</fullName>
    </submittedName>
</protein>
<dbReference type="AlphaFoldDB" id="A0A2M4D6S0"/>
<evidence type="ECO:0000256" key="1">
    <source>
        <dbReference type="SAM" id="Phobius"/>
    </source>
</evidence>
<keyword evidence="1" id="KW-0812">Transmembrane</keyword>
<dbReference type="EMBL" id="GGFL01009069">
    <property type="protein sequence ID" value="MBW73247.1"/>
    <property type="molecule type" value="Transcribed_RNA"/>
</dbReference>
<dbReference type="PROSITE" id="PS51257">
    <property type="entry name" value="PROKAR_LIPOPROTEIN"/>
    <property type="match status" value="1"/>
</dbReference>
<proteinExistence type="predicted"/>
<sequence length="88" mass="9853">MRSRSIGLAISINFLTCACFTLRLFCSKRNRFSLNLSCGGMRLLKKLSISSSFSGQRVFFEMSCFLSISCSIFSKRSRISASSRIKSS</sequence>
<evidence type="ECO:0000313" key="2">
    <source>
        <dbReference type="EMBL" id="MBW73247.1"/>
    </source>
</evidence>
<keyword evidence="1" id="KW-0472">Membrane</keyword>